<dbReference type="Pfam" id="PF00027">
    <property type="entry name" value="cNMP_binding"/>
    <property type="match status" value="1"/>
</dbReference>
<dbReference type="InterPro" id="IPR012318">
    <property type="entry name" value="HTH_CRP"/>
</dbReference>
<dbReference type="AlphaFoldDB" id="A0A9Q4FYW9"/>
<dbReference type="InterPro" id="IPR014710">
    <property type="entry name" value="RmlC-like_jellyroll"/>
</dbReference>
<evidence type="ECO:0000259" key="6">
    <source>
        <dbReference type="PROSITE" id="PS51063"/>
    </source>
</evidence>
<dbReference type="InterPro" id="IPR000595">
    <property type="entry name" value="cNMP-bd_dom"/>
</dbReference>
<dbReference type="Proteomes" id="UP001057753">
    <property type="component" value="Unassembled WGS sequence"/>
</dbReference>
<dbReference type="InterPro" id="IPR036390">
    <property type="entry name" value="WH_DNA-bd_sf"/>
</dbReference>
<dbReference type="PROSITE" id="PS51063">
    <property type="entry name" value="HTH_CRP_2"/>
    <property type="match status" value="1"/>
</dbReference>
<dbReference type="Pfam" id="PF13545">
    <property type="entry name" value="HTH_Crp_2"/>
    <property type="match status" value="1"/>
</dbReference>
<dbReference type="GO" id="GO:0005829">
    <property type="term" value="C:cytosol"/>
    <property type="evidence" value="ECO:0007669"/>
    <property type="project" value="TreeGrafter"/>
</dbReference>
<dbReference type="SMART" id="SM00419">
    <property type="entry name" value="HTH_CRP"/>
    <property type="match status" value="1"/>
</dbReference>
<dbReference type="Gene3D" id="2.60.120.10">
    <property type="entry name" value="Jelly Rolls"/>
    <property type="match status" value="1"/>
</dbReference>
<reference evidence="7" key="1">
    <citation type="submission" date="2020-06" db="EMBL/GenBank/DDBJ databases">
        <title>Insight into the genomes of haloalkaliphilic bacilli from Kenyan soda lakes.</title>
        <authorList>
            <person name="Mwirichia R."/>
            <person name="Villamizar G.C."/>
            <person name="Poehlein A."/>
            <person name="Mugweru J."/>
            <person name="Kipnyargis A."/>
            <person name="Kiplimo D."/>
            <person name="Orwa P."/>
            <person name="Daniel R."/>
        </authorList>
    </citation>
    <scope>NUCLEOTIDE SEQUENCE</scope>
    <source>
        <strain evidence="7">B1096_S55</strain>
    </source>
</reference>
<dbReference type="SUPFAM" id="SSF46785">
    <property type="entry name" value="Winged helix' DNA-binding domain"/>
    <property type="match status" value="1"/>
</dbReference>
<keyword evidence="2" id="KW-0238">DNA-binding</keyword>
<dbReference type="SUPFAM" id="SSF51206">
    <property type="entry name" value="cAMP-binding domain-like"/>
    <property type="match status" value="1"/>
</dbReference>
<proteinExistence type="predicted"/>
<dbReference type="Gene3D" id="1.10.10.10">
    <property type="entry name" value="Winged helix-like DNA-binding domain superfamily/Winged helix DNA-binding domain"/>
    <property type="match status" value="1"/>
</dbReference>
<gene>
    <name evidence="7" type="ORF">HXA33_08315</name>
</gene>
<accession>A0A9Q4FYW9</accession>
<dbReference type="SMART" id="SM00100">
    <property type="entry name" value="cNMP"/>
    <property type="match status" value="1"/>
</dbReference>
<dbReference type="RefSeq" id="WP_078576905.1">
    <property type="nucleotide sequence ID" value="NZ_JABXYM010000001.1"/>
</dbReference>
<dbReference type="GO" id="GO:0003700">
    <property type="term" value="F:DNA-binding transcription factor activity"/>
    <property type="evidence" value="ECO:0007669"/>
    <property type="project" value="TreeGrafter"/>
</dbReference>
<dbReference type="PROSITE" id="PS50042">
    <property type="entry name" value="CNMP_BINDING_3"/>
    <property type="match status" value="1"/>
</dbReference>
<feature type="domain" description="HTH crp-type" evidence="6">
    <location>
        <begin position="145"/>
        <end position="210"/>
    </location>
</feature>
<dbReference type="InterPro" id="IPR018490">
    <property type="entry name" value="cNMP-bd_dom_sf"/>
</dbReference>
<dbReference type="PRINTS" id="PR00034">
    <property type="entry name" value="HTHCRP"/>
</dbReference>
<feature type="domain" description="Cyclic nucleotide-binding" evidence="5">
    <location>
        <begin position="11"/>
        <end position="131"/>
    </location>
</feature>
<dbReference type="EMBL" id="JABXYM010000001">
    <property type="protein sequence ID" value="MCR6096557.1"/>
    <property type="molecule type" value="Genomic_DNA"/>
</dbReference>
<keyword evidence="4" id="KW-0804">Transcription</keyword>
<protein>
    <submittedName>
        <fullName evidence="7">Crp/Fnr family transcriptional regulator</fullName>
    </submittedName>
</protein>
<evidence type="ECO:0000256" key="4">
    <source>
        <dbReference type="ARBA" id="ARBA00023163"/>
    </source>
</evidence>
<dbReference type="PANTHER" id="PTHR24567:SF26">
    <property type="entry name" value="REGULATORY PROTEIN YEIL"/>
    <property type="match status" value="1"/>
</dbReference>
<keyword evidence="8" id="KW-1185">Reference proteome</keyword>
<keyword evidence="1" id="KW-0805">Transcription regulation</keyword>
<evidence type="ECO:0000313" key="7">
    <source>
        <dbReference type="EMBL" id="MCR6096557.1"/>
    </source>
</evidence>
<dbReference type="CDD" id="cd00038">
    <property type="entry name" value="CAP_ED"/>
    <property type="match status" value="1"/>
</dbReference>
<sequence>MWENIMQKSALFEGLSGDELRPVIAMGRKIRLKDKETLFFEGEEKNAFYILGKGTVLISKLTEEGSESLINVLGEGEAFPHTGFFKKTFYPGTATAKKDVTVLAIPIDKFERFVRDNPELMFRIIDMMNSKIIYLQKKLNEVLSLNVASRLKAAMAYLHDTQGKHIILTHQELGNIIGASRETVSRQLKKWEREGWLEVKKDKIILNSTAEL</sequence>
<name>A0A9Q4FYW9_SALAG</name>
<dbReference type="InterPro" id="IPR050397">
    <property type="entry name" value="Env_Response_Regulators"/>
</dbReference>
<evidence type="ECO:0000256" key="1">
    <source>
        <dbReference type="ARBA" id="ARBA00023015"/>
    </source>
</evidence>
<evidence type="ECO:0000256" key="2">
    <source>
        <dbReference type="ARBA" id="ARBA00023125"/>
    </source>
</evidence>
<keyword evidence="3" id="KW-0010">Activator</keyword>
<evidence type="ECO:0000259" key="5">
    <source>
        <dbReference type="PROSITE" id="PS50042"/>
    </source>
</evidence>
<organism evidence="7 8">
    <name type="scientific">Salipaludibacillus agaradhaerens</name>
    <name type="common">Bacillus agaradhaerens</name>
    <dbReference type="NCBI Taxonomy" id="76935"/>
    <lineage>
        <taxon>Bacteria</taxon>
        <taxon>Bacillati</taxon>
        <taxon>Bacillota</taxon>
        <taxon>Bacilli</taxon>
        <taxon>Bacillales</taxon>
        <taxon>Bacillaceae</taxon>
    </lineage>
</organism>
<dbReference type="PANTHER" id="PTHR24567">
    <property type="entry name" value="CRP FAMILY TRANSCRIPTIONAL REGULATORY PROTEIN"/>
    <property type="match status" value="1"/>
</dbReference>
<dbReference type="OrthoDB" id="9810708at2"/>
<comment type="caution">
    <text evidence="7">The sequence shown here is derived from an EMBL/GenBank/DDBJ whole genome shotgun (WGS) entry which is preliminary data.</text>
</comment>
<dbReference type="GO" id="GO:0003677">
    <property type="term" value="F:DNA binding"/>
    <property type="evidence" value="ECO:0007669"/>
    <property type="project" value="UniProtKB-KW"/>
</dbReference>
<evidence type="ECO:0000256" key="3">
    <source>
        <dbReference type="ARBA" id="ARBA00023159"/>
    </source>
</evidence>
<evidence type="ECO:0000313" key="8">
    <source>
        <dbReference type="Proteomes" id="UP001057753"/>
    </source>
</evidence>
<dbReference type="InterPro" id="IPR036388">
    <property type="entry name" value="WH-like_DNA-bd_sf"/>
</dbReference>